<proteinExistence type="predicted"/>
<accession>A0ABR0QVF5</accession>
<name>A0ABR0QVF5_GOSAR</name>
<keyword evidence="2" id="KW-1185">Reference proteome</keyword>
<organism evidence="1 2">
    <name type="scientific">Gossypium arboreum</name>
    <name type="common">Tree cotton</name>
    <name type="synonym">Gossypium nanking</name>
    <dbReference type="NCBI Taxonomy" id="29729"/>
    <lineage>
        <taxon>Eukaryota</taxon>
        <taxon>Viridiplantae</taxon>
        <taxon>Streptophyta</taxon>
        <taxon>Embryophyta</taxon>
        <taxon>Tracheophyta</taxon>
        <taxon>Spermatophyta</taxon>
        <taxon>Magnoliopsida</taxon>
        <taxon>eudicotyledons</taxon>
        <taxon>Gunneridae</taxon>
        <taxon>Pentapetalae</taxon>
        <taxon>rosids</taxon>
        <taxon>malvids</taxon>
        <taxon>Malvales</taxon>
        <taxon>Malvaceae</taxon>
        <taxon>Malvoideae</taxon>
        <taxon>Gossypium</taxon>
    </lineage>
</organism>
<protein>
    <submittedName>
        <fullName evidence="1">Uncharacterized protein</fullName>
    </submittedName>
</protein>
<comment type="caution">
    <text evidence="1">The sequence shown here is derived from an EMBL/GenBank/DDBJ whole genome shotgun (WGS) entry which is preliminary data.</text>
</comment>
<reference evidence="1 2" key="1">
    <citation type="submission" date="2023-03" db="EMBL/GenBank/DDBJ databases">
        <title>WGS of Gossypium arboreum.</title>
        <authorList>
            <person name="Yu D."/>
        </authorList>
    </citation>
    <scope>NUCLEOTIDE SEQUENCE [LARGE SCALE GENOMIC DNA]</scope>
    <source>
        <tissue evidence="1">Leaf</tissue>
    </source>
</reference>
<sequence length="183" mass="20542">MPSHAFLFFTAVLTDPTGHRRRVYRFPTNNEVHCLVSAVGSNWCILVAPLLHRGTILLLSMSPPSFDSGKELSALIICMRIDITPSSSKQAPSSSSIPSSSSNNMNLASLMEAMQNLRTRIEISDAHYIANEKILHDFWSKIRATILQIIQFSYFFHLDPTEEFPSHDVSKHEEDDNVGSNHT</sequence>
<dbReference type="Proteomes" id="UP001358586">
    <property type="component" value="Chromosome 2"/>
</dbReference>
<evidence type="ECO:0000313" key="2">
    <source>
        <dbReference type="Proteomes" id="UP001358586"/>
    </source>
</evidence>
<dbReference type="EMBL" id="JARKNE010000002">
    <property type="protein sequence ID" value="KAK5843310.1"/>
    <property type="molecule type" value="Genomic_DNA"/>
</dbReference>
<evidence type="ECO:0000313" key="1">
    <source>
        <dbReference type="EMBL" id="KAK5843310.1"/>
    </source>
</evidence>
<gene>
    <name evidence="1" type="ORF">PVK06_005763</name>
</gene>